<evidence type="ECO:0000313" key="1">
    <source>
        <dbReference type="EMBL" id="ORZ15090.1"/>
    </source>
</evidence>
<protein>
    <submittedName>
        <fullName evidence="1">Uncharacterized protein</fullName>
    </submittedName>
</protein>
<reference evidence="1 2" key="1">
    <citation type="submission" date="2016-07" db="EMBL/GenBank/DDBJ databases">
        <title>Pervasive Adenine N6-methylation of Active Genes in Fungi.</title>
        <authorList>
            <consortium name="DOE Joint Genome Institute"/>
            <person name="Mondo S.J."/>
            <person name="Dannebaum R.O."/>
            <person name="Kuo R.C."/>
            <person name="Labutti K."/>
            <person name="Haridas S."/>
            <person name="Kuo A."/>
            <person name="Salamov A."/>
            <person name="Ahrendt S.R."/>
            <person name="Lipzen A."/>
            <person name="Sullivan W."/>
            <person name="Andreopoulos W.B."/>
            <person name="Clum A."/>
            <person name="Lindquist E."/>
            <person name="Daum C."/>
            <person name="Ramamoorthy G.K."/>
            <person name="Gryganskyi A."/>
            <person name="Culley D."/>
            <person name="Magnuson J.K."/>
            <person name="James T.Y."/>
            <person name="O'Malley M.A."/>
            <person name="Stajich J.E."/>
            <person name="Spatafora J.W."/>
            <person name="Visel A."/>
            <person name="Grigoriev I.V."/>
        </authorList>
    </citation>
    <scope>NUCLEOTIDE SEQUENCE [LARGE SCALE GENOMIC DNA]</scope>
    <source>
        <strain evidence="1 2">NRRL 1336</strain>
    </source>
</reference>
<keyword evidence="2" id="KW-1185">Reference proteome</keyword>
<name>A0A1X2IEF3_9FUNG</name>
<proteinExistence type="predicted"/>
<sequence length="160" mass="17962">MSVCPRPPAIKRRRLNQRHKLVNPEFASLYHTELPACTEETTCSPIVFVRDSARPLQSRKNRSLPVQCNSFPSMMERLNRGVSRQITNSNHNKTMPSSSSSSSDLLDLHVAGKINPSFAAATTADQHDLSARPQPAVESWLHKRPGFDQETNYCFQATND</sequence>
<dbReference type="AlphaFoldDB" id="A0A1X2IEF3"/>
<evidence type="ECO:0000313" key="2">
    <source>
        <dbReference type="Proteomes" id="UP000193560"/>
    </source>
</evidence>
<dbReference type="Proteomes" id="UP000193560">
    <property type="component" value="Unassembled WGS sequence"/>
</dbReference>
<dbReference type="EMBL" id="MCGE01000013">
    <property type="protein sequence ID" value="ORZ15090.1"/>
    <property type="molecule type" value="Genomic_DNA"/>
</dbReference>
<comment type="caution">
    <text evidence="1">The sequence shown here is derived from an EMBL/GenBank/DDBJ whole genome shotgun (WGS) entry which is preliminary data.</text>
</comment>
<organism evidence="1 2">
    <name type="scientific">Absidia repens</name>
    <dbReference type="NCBI Taxonomy" id="90262"/>
    <lineage>
        <taxon>Eukaryota</taxon>
        <taxon>Fungi</taxon>
        <taxon>Fungi incertae sedis</taxon>
        <taxon>Mucoromycota</taxon>
        <taxon>Mucoromycotina</taxon>
        <taxon>Mucoromycetes</taxon>
        <taxon>Mucorales</taxon>
        <taxon>Cunninghamellaceae</taxon>
        <taxon>Absidia</taxon>
    </lineage>
</organism>
<accession>A0A1X2IEF3</accession>
<gene>
    <name evidence="1" type="ORF">BCR42DRAFT_416379</name>
</gene>